<evidence type="ECO:0000256" key="1">
    <source>
        <dbReference type="SAM" id="Phobius"/>
    </source>
</evidence>
<accession>A0ABU3KBR8</accession>
<keyword evidence="1" id="KW-0472">Membrane</keyword>
<keyword evidence="1" id="KW-1133">Transmembrane helix</keyword>
<proteinExistence type="predicted"/>
<feature type="transmembrane region" description="Helical" evidence="1">
    <location>
        <begin position="180"/>
        <end position="203"/>
    </location>
</feature>
<protein>
    <recommendedName>
        <fullName evidence="4">Transmembrane protein</fullName>
    </recommendedName>
</protein>
<dbReference type="RefSeq" id="WP_313834183.1">
    <property type="nucleotide sequence ID" value="NZ_JAQOUE010000001.1"/>
</dbReference>
<dbReference type="Proteomes" id="UP001250932">
    <property type="component" value="Unassembled WGS sequence"/>
</dbReference>
<sequence>MDNEIKPEIQKRNLPIEKVNEETLQKYHDQIFQMVNARLTETFKFYTPLVAALTGFGWIWVQTIESKDKATQFADLTTISFYLSMAILLSSVIYLLNVSYTYRALQIVLAGLERILGLYKFSPGWDPCHKIDFEGFSKTFWKRLIPFWIMPEILKSHLYMFALAALVITFTHIKYFRGSICYSLCLWLFILVIIYMLNGHLLFKLRRQCESRKKSFEGNQLVLCSPYGEKTISHSNES</sequence>
<evidence type="ECO:0000313" key="3">
    <source>
        <dbReference type="Proteomes" id="UP001250932"/>
    </source>
</evidence>
<name>A0ABU3KBR8_9BACT</name>
<feature type="transmembrane region" description="Helical" evidence="1">
    <location>
        <begin position="156"/>
        <end position="173"/>
    </location>
</feature>
<keyword evidence="1" id="KW-0812">Transmembrane</keyword>
<evidence type="ECO:0008006" key="4">
    <source>
        <dbReference type="Google" id="ProtNLM"/>
    </source>
</evidence>
<feature type="transmembrane region" description="Helical" evidence="1">
    <location>
        <begin position="73"/>
        <end position="96"/>
    </location>
</feature>
<feature type="transmembrane region" description="Helical" evidence="1">
    <location>
        <begin position="43"/>
        <end position="61"/>
    </location>
</feature>
<organism evidence="2 3">
    <name type="scientific">Candidatus Nitronereus thalassa</name>
    <dbReference type="NCBI Taxonomy" id="3020898"/>
    <lineage>
        <taxon>Bacteria</taxon>
        <taxon>Pseudomonadati</taxon>
        <taxon>Nitrospirota</taxon>
        <taxon>Nitrospiria</taxon>
        <taxon>Nitrospirales</taxon>
        <taxon>Nitrospiraceae</taxon>
        <taxon>Candidatus Nitronereus</taxon>
    </lineage>
</organism>
<gene>
    <name evidence="2" type="ORF">PPG34_14765</name>
</gene>
<keyword evidence="3" id="KW-1185">Reference proteome</keyword>
<evidence type="ECO:0000313" key="2">
    <source>
        <dbReference type="EMBL" id="MDT7043617.1"/>
    </source>
</evidence>
<reference evidence="2 3" key="1">
    <citation type="journal article" date="2023" name="ISME J.">
        <title>Cultivation and genomic characterization of novel and ubiquitous marine nitrite-oxidizing bacteria from the Nitrospirales.</title>
        <authorList>
            <person name="Mueller A.J."/>
            <person name="Daebeler A."/>
            <person name="Herbold C.W."/>
            <person name="Kirkegaard R.H."/>
            <person name="Daims H."/>
        </authorList>
    </citation>
    <scope>NUCLEOTIDE SEQUENCE [LARGE SCALE GENOMIC DNA]</scope>
    <source>
        <strain evidence="2 3">EB</strain>
    </source>
</reference>
<dbReference type="EMBL" id="JAQOUE010000001">
    <property type="protein sequence ID" value="MDT7043617.1"/>
    <property type="molecule type" value="Genomic_DNA"/>
</dbReference>
<comment type="caution">
    <text evidence="2">The sequence shown here is derived from an EMBL/GenBank/DDBJ whole genome shotgun (WGS) entry which is preliminary data.</text>
</comment>